<dbReference type="GO" id="GO:0003712">
    <property type="term" value="F:transcription coregulator activity"/>
    <property type="evidence" value="ECO:0007669"/>
    <property type="project" value="InterPro"/>
</dbReference>
<evidence type="ECO:0000256" key="9">
    <source>
        <dbReference type="RuleBase" id="RU364145"/>
    </source>
</evidence>
<keyword evidence="10" id="KW-0175">Coiled coil</keyword>
<dbReference type="InterPro" id="IPR037212">
    <property type="entry name" value="Med7/Med21-like"/>
</dbReference>
<feature type="region of interest" description="Disordered" evidence="11">
    <location>
        <begin position="33"/>
        <end position="79"/>
    </location>
</feature>
<gene>
    <name evidence="9" type="primary">MED9</name>
    <name evidence="12" type="ORF">GQ602_005200</name>
</gene>
<evidence type="ECO:0000256" key="4">
    <source>
        <dbReference type="ARBA" id="ARBA00023015"/>
    </source>
</evidence>
<evidence type="ECO:0000256" key="3">
    <source>
        <dbReference type="ARBA" id="ARBA00011837"/>
    </source>
</evidence>
<dbReference type="GO" id="GO:0016592">
    <property type="term" value="C:mediator complex"/>
    <property type="evidence" value="ECO:0007669"/>
    <property type="project" value="InterPro"/>
</dbReference>
<evidence type="ECO:0000313" key="13">
    <source>
        <dbReference type="Proteomes" id="UP000562929"/>
    </source>
</evidence>
<evidence type="ECO:0000256" key="2">
    <source>
        <dbReference type="ARBA" id="ARBA00008089"/>
    </source>
</evidence>
<evidence type="ECO:0000256" key="1">
    <source>
        <dbReference type="ARBA" id="ARBA00004123"/>
    </source>
</evidence>
<comment type="function">
    <text evidence="8 9">Component of the Mediator complex, a coactivator involved in the regulated transcription of nearly all RNA polymerase II-dependent genes. Mediator functions as a bridge to convey information from gene-specific regulatory proteins to the basal RNA polymerase II transcription machinery. Mediator is recruited to promoters by direct interactions with regulatory proteins and serves as a scaffold for the assembly of a functional preinitiation complex with RNA polymerase II and the general transcription factors.</text>
</comment>
<evidence type="ECO:0000256" key="8">
    <source>
        <dbReference type="ARBA" id="ARBA00025687"/>
    </source>
</evidence>
<dbReference type="AlphaFoldDB" id="A0A8H4Q5Q8"/>
<evidence type="ECO:0000256" key="10">
    <source>
        <dbReference type="SAM" id="Coils"/>
    </source>
</evidence>
<keyword evidence="5 9" id="KW-0010">Activator</keyword>
<dbReference type="Gene3D" id="6.10.280.10">
    <property type="entry name" value="Mediator complex, subunit Med21"/>
    <property type="match status" value="1"/>
</dbReference>
<feature type="coiled-coil region" evidence="10">
    <location>
        <begin position="90"/>
        <end position="124"/>
    </location>
</feature>
<keyword evidence="13" id="KW-1185">Reference proteome</keyword>
<feature type="compositionally biased region" description="Low complexity" evidence="11">
    <location>
        <begin position="51"/>
        <end position="63"/>
    </location>
</feature>
<keyword evidence="6 9" id="KW-0804">Transcription</keyword>
<comment type="subcellular location">
    <subcellularLocation>
        <location evidence="1 9">Nucleus</location>
    </subcellularLocation>
</comment>
<keyword evidence="4 9" id="KW-0805">Transcription regulation</keyword>
<evidence type="ECO:0000256" key="6">
    <source>
        <dbReference type="ARBA" id="ARBA00023163"/>
    </source>
</evidence>
<dbReference type="Proteomes" id="UP000562929">
    <property type="component" value="Unassembled WGS sequence"/>
</dbReference>
<organism evidence="12 13">
    <name type="scientific">Ophiocordyceps camponoti-floridani</name>
    <dbReference type="NCBI Taxonomy" id="2030778"/>
    <lineage>
        <taxon>Eukaryota</taxon>
        <taxon>Fungi</taxon>
        <taxon>Dikarya</taxon>
        <taxon>Ascomycota</taxon>
        <taxon>Pezizomycotina</taxon>
        <taxon>Sordariomycetes</taxon>
        <taxon>Hypocreomycetidae</taxon>
        <taxon>Hypocreales</taxon>
        <taxon>Ophiocordycipitaceae</taxon>
        <taxon>Ophiocordyceps</taxon>
    </lineage>
</organism>
<protein>
    <recommendedName>
        <fullName evidence="9">Mediator of RNA polymerase II transcription subunit 9</fullName>
    </recommendedName>
    <alternativeName>
        <fullName evidence="9">Mediator complex subunit 9</fullName>
    </alternativeName>
</protein>
<dbReference type="SUPFAM" id="SSF140718">
    <property type="entry name" value="Mediator hinge subcomplex-like"/>
    <property type="match status" value="1"/>
</dbReference>
<dbReference type="GO" id="GO:0006357">
    <property type="term" value="P:regulation of transcription by RNA polymerase II"/>
    <property type="evidence" value="ECO:0007669"/>
    <property type="project" value="InterPro"/>
</dbReference>
<dbReference type="Pfam" id="PF07544">
    <property type="entry name" value="Med9"/>
    <property type="match status" value="1"/>
</dbReference>
<comment type="subunit">
    <text evidence="3 9">Component of the Mediator complex.</text>
</comment>
<evidence type="ECO:0000256" key="5">
    <source>
        <dbReference type="ARBA" id="ARBA00023159"/>
    </source>
</evidence>
<dbReference type="OrthoDB" id="5414694at2759"/>
<sequence>MSSEPHPHSLPPDLSPDDLDALSELSLVLAKVRAGLSSSSSSTSGPPPPTQTQSHASTAQQQQLSFKDVPGATDGLKHKLQHARAQVRALPDMGRSVEEQRAEIAQLEARIRQQRALLESLREGGARFGKDDVKM</sequence>
<comment type="similarity">
    <text evidence="2 9">Belongs to the Mediator complex subunit 9 family.</text>
</comment>
<evidence type="ECO:0000313" key="12">
    <source>
        <dbReference type="EMBL" id="KAF4585895.1"/>
    </source>
</evidence>
<dbReference type="EMBL" id="JAACLJ010000005">
    <property type="protein sequence ID" value="KAF4585895.1"/>
    <property type="molecule type" value="Genomic_DNA"/>
</dbReference>
<evidence type="ECO:0000256" key="11">
    <source>
        <dbReference type="SAM" id="MobiDB-lite"/>
    </source>
</evidence>
<reference evidence="12 13" key="1">
    <citation type="journal article" date="2020" name="G3 (Bethesda)">
        <title>Genetic Underpinnings of Host Manipulation by Ophiocordyceps as Revealed by Comparative Transcriptomics.</title>
        <authorList>
            <person name="Will I."/>
            <person name="Das B."/>
            <person name="Trinh T."/>
            <person name="Brachmann A."/>
            <person name="Ohm R.A."/>
            <person name="de Bekker C."/>
        </authorList>
    </citation>
    <scope>NUCLEOTIDE SEQUENCE [LARGE SCALE GENOMIC DNA]</scope>
    <source>
        <strain evidence="12 13">EC05</strain>
    </source>
</reference>
<evidence type="ECO:0000256" key="7">
    <source>
        <dbReference type="ARBA" id="ARBA00023242"/>
    </source>
</evidence>
<name>A0A8H4Q5Q8_9HYPO</name>
<keyword evidence="7 9" id="KW-0539">Nucleus</keyword>
<proteinExistence type="inferred from homology"/>
<dbReference type="InterPro" id="IPR011425">
    <property type="entry name" value="Med9"/>
</dbReference>
<comment type="caution">
    <text evidence="12">The sequence shown here is derived from an EMBL/GenBank/DDBJ whole genome shotgun (WGS) entry which is preliminary data.</text>
</comment>
<accession>A0A8H4Q5Q8</accession>